<dbReference type="Pfam" id="PF00561">
    <property type="entry name" value="Abhydrolase_1"/>
    <property type="match status" value="1"/>
</dbReference>
<dbReference type="InterPro" id="IPR029058">
    <property type="entry name" value="AB_hydrolase_fold"/>
</dbReference>
<dbReference type="GO" id="GO:0009092">
    <property type="term" value="P:homoserine metabolic process"/>
    <property type="evidence" value="ECO:0007669"/>
    <property type="project" value="TreeGrafter"/>
</dbReference>
<dbReference type="EC" id="2.3.1.31" evidence="2"/>
<name>A0AA49GCK3_9BACT</name>
<organism evidence="5">
    <name type="scientific">Marivirga arenosa</name>
    <dbReference type="NCBI Taxonomy" id="3059076"/>
    <lineage>
        <taxon>Bacteria</taxon>
        <taxon>Pseudomonadati</taxon>
        <taxon>Bacteroidota</taxon>
        <taxon>Cytophagia</taxon>
        <taxon>Cytophagales</taxon>
        <taxon>Marivirgaceae</taxon>
        <taxon>Marivirga</taxon>
    </lineage>
</organism>
<dbReference type="AlphaFoldDB" id="A0AA49GCK3"/>
<comment type="catalytic activity">
    <reaction evidence="2">
        <text>L-homoserine + acetyl-CoA = O-acetyl-L-homoserine + CoA</text>
        <dbReference type="Rhea" id="RHEA:13701"/>
        <dbReference type="ChEBI" id="CHEBI:57287"/>
        <dbReference type="ChEBI" id="CHEBI:57288"/>
        <dbReference type="ChEBI" id="CHEBI:57476"/>
        <dbReference type="ChEBI" id="CHEBI:57716"/>
        <dbReference type="EC" id="2.3.1.31"/>
    </reaction>
</comment>
<evidence type="ECO:0000256" key="3">
    <source>
        <dbReference type="PIRSR" id="PIRSR000443-1"/>
    </source>
</evidence>
<dbReference type="Proteomes" id="UP001232019">
    <property type="component" value="Chromosome"/>
</dbReference>
<dbReference type="RefSeq" id="WP_302126748.1">
    <property type="nucleotide sequence ID" value="NZ_CP129968.2"/>
</dbReference>
<feature type="active site" description="Nucleophile" evidence="2 3">
    <location>
        <position position="133"/>
    </location>
</feature>
<sequence>MPQHKLPEKFVLQNGEILHQASLHYEIEGEISNQKEIIWICHAFTGSATVKSWWPSLYFENGGFIDPKRHTVICANILGSCYGSTGPESINPDTNKKYGDEFPEISNRDVIKAFIDLRKSLNITNIDILIGGSLGGQQALEWSLIEPEIIQNQALIASNAKHSSWGIAFNELQRQAISLGANNSISKNEAIAIARKIAMLSYRSYDDFELNQKGKNEQDDWNIVSYLNYQGEKFKGRFSTDSYFILSKMMDNHNIASARNGSLEQILSLVKTNTLCIGIDSDNLFPLKEQGLMAHHIPNAKLEIINSKKGHDAFLIEGNKISRLIEKNFKKNYYEKA</sequence>
<feature type="binding site" evidence="2">
    <location>
        <position position="312"/>
    </location>
    <ligand>
        <name>substrate</name>
    </ligand>
</feature>
<dbReference type="HAMAP" id="MF_00296">
    <property type="entry name" value="MetX_acyltransf"/>
    <property type="match status" value="1"/>
</dbReference>
<comment type="caution">
    <text evidence="2">Lacks conserved residue(s) required for the propagation of feature annotation.</text>
</comment>
<dbReference type="KEGG" id="marp:QYS47_03625"/>
<keyword evidence="2" id="KW-0963">Cytoplasm</keyword>
<reference evidence="5" key="1">
    <citation type="submission" date="2023-08" db="EMBL/GenBank/DDBJ databases">
        <title>Comparative genomics and taxonomic characterization of three novel marine species of genus Marivirga.</title>
        <authorList>
            <person name="Muhammad N."/>
            <person name="Kim S.-G."/>
        </authorList>
    </citation>
    <scope>NUCLEOTIDE SEQUENCE</scope>
    <source>
        <strain evidence="5">BKB1-2</strain>
    </source>
</reference>
<feature type="domain" description="AB hydrolase-1" evidence="4">
    <location>
        <begin position="39"/>
        <end position="315"/>
    </location>
</feature>
<feature type="active site" evidence="2 3">
    <location>
        <position position="282"/>
    </location>
</feature>
<dbReference type="PANTHER" id="PTHR32268:SF11">
    <property type="entry name" value="HOMOSERINE O-ACETYLTRANSFERASE"/>
    <property type="match status" value="1"/>
</dbReference>
<feature type="active site" evidence="2 3">
    <location>
        <position position="311"/>
    </location>
</feature>
<evidence type="ECO:0000313" key="5">
    <source>
        <dbReference type="EMBL" id="WKK81420.1"/>
    </source>
</evidence>
<keyword evidence="2 5" id="KW-0012">Acyltransferase</keyword>
<comment type="pathway">
    <text evidence="2">Amino-acid biosynthesis; L-methionine biosynthesis via de novo pathway; O-acetyl-L-homoserine from L-homoserine: step 1/1.</text>
</comment>
<dbReference type="InterPro" id="IPR008220">
    <property type="entry name" value="HAT_MetX-like"/>
</dbReference>
<proteinExistence type="inferred from homology"/>
<comment type="subunit">
    <text evidence="2">Homodimer.</text>
</comment>
<dbReference type="PIRSF" id="PIRSF000443">
    <property type="entry name" value="Homoser_Ac_trans"/>
    <property type="match status" value="1"/>
</dbReference>
<keyword evidence="1 2" id="KW-0808">Transferase</keyword>
<dbReference type="NCBIfam" id="TIGR01392">
    <property type="entry name" value="homoserO_Ac_trn"/>
    <property type="match status" value="1"/>
</dbReference>
<comment type="similarity">
    <text evidence="2">Belongs to the AB hydrolase superfamily. MetX family.</text>
</comment>
<keyword evidence="2" id="KW-0028">Amino-acid biosynthesis</keyword>
<dbReference type="InterPro" id="IPR000073">
    <property type="entry name" value="AB_hydrolase_1"/>
</dbReference>
<gene>
    <name evidence="5" type="primary">metX</name>
    <name evidence="2" type="synonym">metXA</name>
    <name evidence="5" type="ORF">QYS47_03625</name>
</gene>
<dbReference type="GO" id="GO:0009086">
    <property type="term" value="P:methionine biosynthetic process"/>
    <property type="evidence" value="ECO:0007669"/>
    <property type="project" value="UniProtKB-UniRule"/>
</dbReference>
<feature type="binding site" evidence="2">
    <location>
        <position position="195"/>
    </location>
    <ligand>
        <name>substrate</name>
    </ligand>
</feature>
<dbReference type="EMBL" id="CP129968">
    <property type="protein sequence ID" value="WKK81420.1"/>
    <property type="molecule type" value="Genomic_DNA"/>
</dbReference>
<dbReference type="SUPFAM" id="SSF53474">
    <property type="entry name" value="alpha/beta-Hydrolases"/>
    <property type="match status" value="1"/>
</dbReference>
<comment type="function">
    <text evidence="2">Transfers an acetyl group from acetyl-CoA to L-homoserine, forming acetyl-L-homoserine.</text>
</comment>
<accession>A0AA49GCK3</accession>
<dbReference type="GO" id="GO:0004414">
    <property type="term" value="F:homoserine O-acetyltransferase activity"/>
    <property type="evidence" value="ECO:0007669"/>
    <property type="project" value="UniProtKB-UniRule"/>
</dbReference>
<dbReference type="PANTHER" id="PTHR32268">
    <property type="entry name" value="HOMOSERINE O-ACETYLTRANSFERASE"/>
    <property type="match status" value="1"/>
</dbReference>
<evidence type="ECO:0000256" key="2">
    <source>
        <dbReference type="HAMAP-Rule" id="MF_00296"/>
    </source>
</evidence>
<keyword evidence="2" id="KW-0486">Methionine biosynthesis</keyword>
<dbReference type="Gene3D" id="3.40.50.1820">
    <property type="entry name" value="alpha/beta hydrolase"/>
    <property type="match status" value="1"/>
</dbReference>
<protein>
    <recommendedName>
        <fullName evidence="2">Homoserine O-acetyltransferase</fullName>
        <shortName evidence="2">HAT</shortName>
        <ecNumber evidence="2">2.3.1.31</ecNumber>
    </recommendedName>
    <alternativeName>
        <fullName evidence="2">Homoserine transacetylase</fullName>
        <shortName evidence="2">HTA</shortName>
    </alternativeName>
</protein>
<dbReference type="GO" id="GO:0005737">
    <property type="term" value="C:cytoplasm"/>
    <property type="evidence" value="ECO:0007669"/>
    <property type="project" value="UniProtKB-SubCell"/>
</dbReference>
<evidence type="ECO:0000259" key="4">
    <source>
        <dbReference type="Pfam" id="PF00561"/>
    </source>
</evidence>
<comment type="subcellular location">
    <subcellularLocation>
        <location evidence="2">Cytoplasm</location>
    </subcellularLocation>
</comment>
<evidence type="ECO:0000256" key="1">
    <source>
        <dbReference type="ARBA" id="ARBA00022679"/>
    </source>
</evidence>